<protein>
    <submittedName>
        <fullName evidence="2">Uncharacterized protein</fullName>
    </submittedName>
</protein>
<feature type="transmembrane region" description="Helical" evidence="1">
    <location>
        <begin position="59"/>
        <end position="83"/>
    </location>
</feature>
<feature type="transmembrane region" description="Helical" evidence="1">
    <location>
        <begin position="95"/>
        <end position="115"/>
    </location>
</feature>
<dbReference type="KEGG" id="ahal:FTX54_010965"/>
<dbReference type="RefSeq" id="WP_147804698.1">
    <property type="nucleotide sequence ID" value="NZ_CP144914.1"/>
</dbReference>
<proteinExistence type="predicted"/>
<feature type="transmembrane region" description="Helical" evidence="1">
    <location>
        <begin position="12"/>
        <end position="39"/>
    </location>
</feature>
<accession>A0A5C7F2Z6</accession>
<sequence length="207" mass="23833">MFKRLKEADADALLPYVLSAGPLLLISAFFIPFAAVMMIQDLLFFSYDHWTFIRPTEAYLGFGAAMVWLSLCLFSLYAAKAFFERKKREDKLSGLHFTLMVLTLPVFVLSIYHYAYLDEDGVQVNAFWSVTEKSLAWEEVVYVARVEEEESQRVLSYTFSDGTRTLTIPYATDDYQTRQAVNRAIGAYEWEVDRIIEGEEDSAAYQN</sequence>
<keyword evidence="1" id="KW-0472">Membrane</keyword>
<evidence type="ECO:0000256" key="1">
    <source>
        <dbReference type="SAM" id="Phobius"/>
    </source>
</evidence>
<evidence type="ECO:0000313" key="2">
    <source>
        <dbReference type="EMBL" id="WWD78943.1"/>
    </source>
</evidence>
<organism evidence="2 3">
    <name type="scientific">Alkalicoccus halolimnae</name>
    <dbReference type="NCBI Taxonomy" id="1667239"/>
    <lineage>
        <taxon>Bacteria</taxon>
        <taxon>Bacillati</taxon>
        <taxon>Bacillota</taxon>
        <taxon>Bacilli</taxon>
        <taxon>Bacillales</taxon>
        <taxon>Bacillaceae</taxon>
        <taxon>Alkalicoccus</taxon>
    </lineage>
</organism>
<gene>
    <name evidence="2" type="ORF">FTX54_010965</name>
</gene>
<name>A0A5C7F2Z6_9BACI</name>
<keyword evidence="1" id="KW-0812">Transmembrane</keyword>
<dbReference type="EMBL" id="CP144914">
    <property type="protein sequence ID" value="WWD78943.1"/>
    <property type="molecule type" value="Genomic_DNA"/>
</dbReference>
<dbReference type="Proteomes" id="UP000321816">
    <property type="component" value="Chromosome"/>
</dbReference>
<keyword evidence="1" id="KW-1133">Transmembrane helix</keyword>
<evidence type="ECO:0000313" key="3">
    <source>
        <dbReference type="Proteomes" id="UP000321816"/>
    </source>
</evidence>
<keyword evidence="3" id="KW-1185">Reference proteome</keyword>
<dbReference type="OrthoDB" id="2449392at2"/>
<dbReference type="AlphaFoldDB" id="A0A5C7F2Z6"/>
<reference evidence="2 3" key="1">
    <citation type="submission" date="2024-01" db="EMBL/GenBank/DDBJ databases">
        <title>Complete Genome Sequence of Alkalicoccus halolimnae BZ-SZ-XJ29T, a Moderately Halophilic Bacterium Isolated from a Salt Lake.</title>
        <authorList>
            <person name="Zhao B."/>
        </authorList>
    </citation>
    <scope>NUCLEOTIDE SEQUENCE [LARGE SCALE GENOMIC DNA]</scope>
    <source>
        <strain evidence="2 3">BZ-SZ-XJ29</strain>
    </source>
</reference>